<evidence type="ECO:0008006" key="8">
    <source>
        <dbReference type="Google" id="ProtNLM"/>
    </source>
</evidence>
<sequence length="786" mass="90200">MKFNLTIYCLLSVFASFAQTTNNQTKITELIENYFNYDRENIYVQFNKSIYVNDEHIGFKGYISNKTSHLPSINTSNIQLVIYNDKQQIIQKQLLFAYNGSFEGDFRLNNKFTTGKYFFHFYTNWMNNFFEDESFIQSIEIINKDEPYHLKTNRPNIETAKINLFPESGIIISETSNKIGVQITDCNQKGIQITDGTLIDSKSNIISRFNTNAMGNGFFYFIPVADEKYTVNIKYDNKNLSKSLPQIQNTGISIGYNNNLNNNTLAIVVKTNENGVKLYQNKKFNLVVHQNKNLIQKEFTFENNQPEQLIRFSKLNLSNGVNTIRVIDEDLNEVCQRLIYINTSTKPITNLELKPIKNDSLSLLGTINLNNASLSVSILPKDNIKTTQSNSILGTFYLNSYLVKPEAETYLYFDPENKTQKQDLELLILNQVENKYKWDNIKMHPPKPLYPSLKGTTISGIVEKKTNTPSKYKVSLMSLKDKIFLETTLNDKNEYKFENIFARDSTTFFIQLMNEKNEAVFSKISVNVFNPNTDNIFAKNWTNNICPPSQNNEEVITFSSSNKNAINLNNVVIQNNYKKTKLIHKEGNNFATAFKISDREFGSLLDFLGRNGYRTGFNPTDNSVFIKNCLSDVVRNTDNSPDVFIDDVIVLDLNLINNYSIDEVDEIYIDKMGSSGFSTGGNGIIKIYLKPGTNKDFLKTKLTSFILTNGFSKAITYKNSKFETKKEFDYFGTLDWSPNIILKENSTFEIKFAKENQKEVKVQIEGYSNDGQLISEIRYLTTSETP</sequence>
<dbReference type="Proteomes" id="UP000093226">
    <property type="component" value="Unassembled WGS sequence"/>
</dbReference>
<accession>A0A1B9DRD9</accession>
<protein>
    <recommendedName>
        <fullName evidence="8">TonB-dependent receptor plug domain-containing protein</fullName>
    </recommendedName>
</protein>
<feature type="signal peptide" evidence="1">
    <location>
        <begin position="1"/>
        <end position="18"/>
    </location>
</feature>
<dbReference type="EMBL" id="BJVF01000001">
    <property type="protein sequence ID" value="GEL09736.1"/>
    <property type="molecule type" value="Genomic_DNA"/>
</dbReference>
<dbReference type="RefSeq" id="WP_066326743.1">
    <property type="nucleotide sequence ID" value="NZ_BJVF01000001.1"/>
</dbReference>
<reference evidence="2 7" key="4">
    <citation type="submission" date="2019-07" db="EMBL/GenBank/DDBJ databases">
        <title>Whole genome shotgun sequence of Flavobacterium glycines NBRC 105008.</title>
        <authorList>
            <person name="Hosoyama A."/>
            <person name="Uohara A."/>
            <person name="Ohji S."/>
            <person name="Ichikawa N."/>
        </authorList>
    </citation>
    <scope>NUCLEOTIDE SEQUENCE [LARGE SCALE GENOMIC DNA]</scope>
    <source>
        <strain evidence="2 7">NBRC 105008</strain>
    </source>
</reference>
<dbReference type="Proteomes" id="UP000182367">
    <property type="component" value="Unassembled WGS sequence"/>
</dbReference>
<reference evidence="4 6" key="3">
    <citation type="submission" date="2016-10" db="EMBL/GenBank/DDBJ databases">
        <authorList>
            <person name="Varghese N."/>
            <person name="Submissions S."/>
        </authorList>
    </citation>
    <scope>NUCLEOTIDE SEQUENCE [LARGE SCALE GENOMIC DNA]</scope>
    <source>
        <strain evidence="4 6">Gm-149</strain>
    </source>
</reference>
<evidence type="ECO:0000313" key="6">
    <source>
        <dbReference type="Proteomes" id="UP000182367"/>
    </source>
</evidence>
<evidence type="ECO:0000313" key="5">
    <source>
        <dbReference type="Proteomes" id="UP000093226"/>
    </source>
</evidence>
<dbReference type="AlphaFoldDB" id="A0A1B9DRD9"/>
<reference evidence="5" key="1">
    <citation type="submission" date="2016-03" db="EMBL/GenBank/DDBJ databases">
        <title>Draft genome sequence of Paenibacillus glacialis DSM 22343.</title>
        <authorList>
            <person name="Shin S.-K."/>
            <person name="Yi H."/>
        </authorList>
    </citation>
    <scope>NUCLEOTIDE SEQUENCE [LARGE SCALE GENOMIC DNA]</scope>
    <source>
        <strain evidence="5">NBRC 105008</strain>
    </source>
</reference>
<name>A0A1B9DRD9_9FLAO</name>
<dbReference type="EMBL" id="FNEO01000001">
    <property type="protein sequence ID" value="SDI95681.1"/>
    <property type="molecule type" value="Genomic_DNA"/>
</dbReference>
<dbReference type="OrthoDB" id="679547at2"/>
<dbReference type="Proteomes" id="UP000321579">
    <property type="component" value="Unassembled WGS sequence"/>
</dbReference>
<keyword evidence="6" id="KW-1185">Reference proteome</keyword>
<evidence type="ECO:0000313" key="2">
    <source>
        <dbReference type="EMBL" id="GEL09736.1"/>
    </source>
</evidence>
<reference evidence="3" key="2">
    <citation type="submission" date="2016-03" db="EMBL/GenBank/DDBJ databases">
        <authorList>
            <person name="Ploux O."/>
        </authorList>
    </citation>
    <scope>NUCLEOTIDE SEQUENCE</scope>
    <source>
        <strain evidence="3">NBRC 105008</strain>
    </source>
</reference>
<dbReference type="Gene3D" id="2.60.40.1930">
    <property type="match status" value="1"/>
</dbReference>
<evidence type="ECO:0000256" key="1">
    <source>
        <dbReference type="SAM" id="SignalP"/>
    </source>
</evidence>
<proteinExistence type="predicted"/>
<gene>
    <name evidence="3" type="ORF">FBGL_06320</name>
    <name evidence="2" type="ORF">FGL01_04750</name>
    <name evidence="4" type="ORF">SAMN05192550_1253</name>
</gene>
<evidence type="ECO:0000313" key="3">
    <source>
        <dbReference type="EMBL" id="OCB72272.1"/>
    </source>
</evidence>
<comment type="caution">
    <text evidence="3">The sequence shown here is derived from an EMBL/GenBank/DDBJ whole genome shotgun (WGS) entry which is preliminary data.</text>
</comment>
<evidence type="ECO:0000313" key="7">
    <source>
        <dbReference type="Proteomes" id="UP000321579"/>
    </source>
</evidence>
<evidence type="ECO:0000313" key="4">
    <source>
        <dbReference type="EMBL" id="SDI95681.1"/>
    </source>
</evidence>
<feature type="chain" id="PRO_5044556178" description="TonB-dependent receptor plug domain-containing protein" evidence="1">
    <location>
        <begin position="19"/>
        <end position="786"/>
    </location>
</feature>
<keyword evidence="1" id="KW-0732">Signal</keyword>
<organism evidence="3 5">
    <name type="scientific">Flavobacterium glycines</name>
    <dbReference type="NCBI Taxonomy" id="551990"/>
    <lineage>
        <taxon>Bacteria</taxon>
        <taxon>Pseudomonadati</taxon>
        <taxon>Bacteroidota</taxon>
        <taxon>Flavobacteriia</taxon>
        <taxon>Flavobacteriales</taxon>
        <taxon>Flavobacteriaceae</taxon>
        <taxon>Flavobacterium</taxon>
    </lineage>
</organism>
<dbReference type="STRING" id="551990.SAMN05192550_1253"/>
<dbReference type="EMBL" id="LVEO01000013">
    <property type="protein sequence ID" value="OCB72272.1"/>
    <property type="molecule type" value="Genomic_DNA"/>
</dbReference>